<dbReference type="InterPro" id="IPR018289">
    <property type="entry name" value="MULE_transposase_dom"/>
</dbReference>
<sequence>MRAAAGHPLRLDVCVDYDDCPIDIPESDAVDDLRHTAQGIARIIWENSGFRWAYHRLYKGKAGLSFSYFCAQDKGRQAASEATGKRTPTSSIATHECKGNLILLFKPEARLVSIRMEHISHDHYCDRSVHPEVIEYIETHLDSTPRQLYQDIRAHPELKDLSTQTTQKQVWFWWGERSASSWRLCDESIINALGPAMLRPTDGPAAAKLAIEEFVIQHPNVGTGIVSSHMVGQTVSSEGGIRGIALYAFGIIAALRGQVVEVSLDATFGTNSSGHDLFAVMAELNGTGAPLMYFLLDTKDMKGDVRRIEMLVHVLGMLKGMGIAPRFVGCDKEAAEINAIGQVWPEAKVQLCYWHVRRALRQRFGNGKATGTNTYDAFEAAQTVQDLEVCWGVCERRRHDIRLCRCESRSKVVPGVTRRAPPPHFQIPPEF</sequence>
<proteinExistence type="predicted"/>
<keyword evidence="3" id="KW-1185">Reference proteome</keyword>
<evidence type="ECO:0000313" key="2">
    <source>
        <dbReference type="EMBL" id="KAE8236988.1"/>
    </source>
</evidence>
<evidence type="ECO:0000313" key="3">
    <source>
        <dbReference type="Proteomes" id="UP000077684"/>
    </source>
</evidence>
<gene>
    <name evidence="2" type="ORF">A4X06_0g9371</name>
</gene>
<dbReference type="Pfam" id="PF10551">
    <property type="entry name" value="MULE"/>
    <property type="match status" value="1"/>
</dbReference>
<evidence type="ECO:0000259" key="1">
    <source>
        <dbReference type="Pfam" id="PF10551"/>
    </source>
</evidence>
<feature type="domain" description="MULE transposase" evidence="1">
    <location>
        <begin position="262"/>
        <end position="356"/>
    </location>
</feature>
<accession>A0A8X7MIQ6</accession>
<dbReference type="EMBL" id="LWDE02002707">
    <property type="protein sequence ID" value="KAE8236988.1"/>
    <property type="molecule type" value="Genomic_DNA"/>
</dbReference>
<comment type="caution">
    <text evidence="2">The sequence shown here is derived from an EMBL/GenBank/DDBJ whole genome shotgun (WGS) entry which is preliminary data.</text>
</comment>
<dbReference type="Proteomes" id="UP000077684">
    <property type="component" value="Unassembled WGS sequence"/>
</dbReference>
<name>A0A8X7MIQ6_9BASI</name>
<reference evidence="2" key="2">
    <citation type="journal article" date="2019" name="IMA Fungus">
        <title>Genome sequencing and comparison of five Tilletia species to identify candidate genes for the detection of regulated species infecting wheat.</title>
        <authorList>
            <person name="Nguyen H.D.T."/>
            <person name="Sultana T."/>
            <person name="Kesanakurti P."/>
            <person name="Hambleton S."/>
        </authorList>
    </citation>
    <scope>NUCLEOTIDE SEQUENCE</scope>
    <source>
        <strain evidence="2">DAOMC 236426</strain>
    </source>
</reference>
<protein>
    <recommendedName>
        <fullName evidence="1">MULE transposase domain-containing protein</fullName>
    </recommendedName>
</protein>
<reference evidence="2" key="1">
    <citation type="submission" date="2016-04" db="EMBL/GenBank/DDBJ databases">
        <authorList>
            <person name="Nguyen H.D."/>
            <person name="Samba Siva P."/>
            <person name="Cullis J."/>
            <person name="Levesque C.A."/>
            <person name="Hambleton S."/>
        </authorList>
    </citation>
    <scope>NUCLEOTIDE SEQUENCE</scope>
    <source>
        <strain evidence="2">DAOMC 236426</strain>
    </source>
</reference>
<organism evidence="2 3">
    <name type="scientific">Tilletia controversa</name>
    <name type="common">dwarf bunt fungus</name>
    <dbReference type="NCBI Taxonomy" id="13291"/>
    <lineage>
        <taxon>Eukaryota</taxon>
        <taxon>Fungi</taxon>
        <taxon>Dikarya</taxon>
        <taxon>Basidiomycota</taxon>
        <taxon>Ustilaginomycotina</taxon>
        <taxon>Exobasidiomycetes</taxon>
        <taxon>Tilletiales</taxon>
        <taxon>Tilletiaceae</taxon>
        <taxon>Tilletia</taxon>
    </lineage>
</organism>
<dbReference type="AlphaFoldDB" id="A0A8X7MIQ6"/>